<evidence type="ECO:0000259" key="2">
    <source>
        <dbReference type="PROSITE" id="PS50943"/>
    </source>
</evidence>
<protein>
    <submittedName>
        <fullName evidence="3">ROK family transcriptional regulator</fullName>
    </submittedName>
</protein>
<dbReference type="Pfam" id="PF00480">
    <property type="entry name" value="ROK"/>
    <property type="match status" value="1"/>
</dbReference>
<evidence type="ECO:0000313" key="3">
    <source>
        <dbReference type="EMBL" id="MEO3690269.1"/>
    </source>
</evidence>
<name>A0ABV0FWH5_9BURK</name>
<reference evidence="3 4" key="1">
    <citation type="submission" date="2024-05" db="EMBL/GenBank/DDBJ databases">
        <title>Roseateles sp. DJS-2-20 16S ribosomal RNA gene Genome sequencing and assembly.</title>
        <authorList>
            <person name="Woo H."/>
        </authorList>
    </citation>
    <scope>NUCLEOTIDE SEQUENCE [LARGE SCALE GENOMIC DNA]</scope>
    <source>
        <strain evidence="3 4">DJS-2-20</strain>
    </source>
</reference>
<comment type="similarity">
    <text evidence="1">Belongs to the ROK (NagC/XylR) family.</text>
</comment>
<evidence type="ECO:0000256" key="1">
    <source>
        <dbReference type="ARBA" id="ARBA00006479"/>
    </source>
</evidence>
<dbReference type="Pfam" id="PF13412">
    <property type="entry name" value="HTH_24"/>
    <property type="match status" value="1"/>
</dbReference>
<evidence type="ECO:0000313" key="4">
    <source>
        <dbReference type="Proteomes" id="UP001495147"/>
    </source>
</evidence>
<dbReference type="SUPFAM" id="SSF53067">
    <property type="entry name" value="Actin-like ATPase domain"/>
    <property type="match status" value="1"/>
</dbReference>
<dbReference type="CDD" id="cd00093">
    <property type="entry name" value="HTH_XRE"/>
    <property type="match status" value="1"/>
</dbReference>
<feature type="domain" description="HTH cro/C1-type" evidence="2">
    <location>
        <begin position="17"/>
        <end position="43"/>
    </location>
</feature>
<dbReference type="PANTHER" id="PTHR18964:SF149">
    <property type="entry name" value="BIFUNCTIONAL UDP-N-ACETYLGLUCOSAMINE 2-EPIMERASE_N-ACETYLMANNOSAMINE KINASE"/>
    <property type="match status" value="1"/>
</dbReference>
<dbReference type="InterPro" id="IPR036388">
    <property type="entry name" value="WH-like_DNA-bd_sf"/>
</dbReference>
<sequence length="396" mass="40932">MTGDQRLVKHINRVALLRLLREVPGLSRAELADRSGLTRSTISLLTKELIDEGWLVEDDAVVTGQLGRRPVPLRLDGCGLALIGAELTPDALRVVTTSIHGEVLESRSAELRDQAPEAACRQLVAMVTVLAQHVIQAGQQVLGIGVALPGAVDAARGVLQLAPNIGWRDVPVGERLRAELAGAGLDALPVFCQNEADLAAIGETEFGPRPADSPLIYISCGVGLGSGIVLGHTLFTGATGAAGEIGHTTLHVGGRVCSCGRRGCAEAYVGLRAIAEAAGLRPKGGSLDHAGLRARMSAGDPQASAAFREAGEHLGVLLQNVWTTFDPRAIVLGGEVVSLGGSAFVEPALATLARFAQAAGVAAPQVRVGRFNELAAAVGGAAYALHALMNPYQARG</sequence>
<dbReference type="EMBL" id="JBDPZD010000001">
    <property type="protein sequence ID" value="MEO3690269.1"/>
    <property type="molecule type" value="Genomic_DNA"/>
</dbReference>
<dbReference type="InterPro" id="IPR000600">
    <property type="entry name" value="ROK"/>
</dbReference>
<dbReference type="RefSeq" id="WP_347703101.1">
    <property type="nucleotide sequence ID" value="NZ_JBDPZD010000001.1"/>
</dbReference>
<dbReference type="Proteomes" id="UP001495147">
    <property type="component" value="Unassembled WGS sequence"/>
</dbReference>
<dbReference type="InterPro" id="IPR043129">
    <property type="entry name" value="ATPase_NBD"/>
</dbReference>
<proteinExistence type="inferred from homology"/>
<dbReference type="SUPFAM" id="SSF46785">
    <property type="entry name" value="Winged helix' DNA-binding domain"/>
    <property type="match status" value="1"/>
</dbReference>
<dbReference type="PANTHER" id="PTHR18964">
    <property type="entry name" value="ROK (REPRESSOR, ORF, KINASE) FAMILY"/>
    <property type="match status" value="1"/>
</dbReference>
<dbReference type="InterPro" id="IPR036390">
    <property type="entry name" value="WH_DNA-bd_sf"/>
</dbReference>
<accession>A0ABV0FWH5</accession>
<dbReference type="InterPro" id="IPR001387">
    <property type="entry name" value="Cro/C1-type_HTH"/>
</dbReference>
<comment type="caution">
    <text evidence="3">The sequence shown here is derived from an EMBL/GenBank/DDBJ whole genome shotgun (WGS) entry which is preliminary data.</text>
</comment>
<dbReference type="Gene3D" id="1.10.10.10">
    <property type="entry name" value="Winged helix-like DNA-binding domain superfamily/Winged helix DNA-binding domain"/>
    <property type="match status" value="1"/>
</dbReference>
<gene>
    <name evidence="3" type="ORF">ABDJ85_02255</name>
</gene>
<keyword evidence="4" id="KW-1185">Reference proteome</keyword>
<dbReference type="Gene3D" id="3.30.420.40">
    <property type="match status" value="2"/>
</dbReference>
<dbReference type="PROSITE" id="PS50943">
    <property type="entry name" value="HTH_CROC1"/>
    <property type="match status" value="1"/>
</dbReference>
<organism evidence="3 4">
    <name type="scientific">Roseateles paludis</name>
    <dbReference type="NCBI Taxonomy" id="3145238"/>
    <lineage>
        <taxon>Bacteria</taxon>
        <taxon>Pseudomonadati</taxon>
        <taxon>Pseudomonadota</taxon>
        <taxon>Betaproteobacteria</taxon>
        <taxon>Burkholderiales</taxon>
        <taxon>Sphaerotilaceae</taxon>
        <taxon>Roseateles</taxon>
    </lineage>
</organism>